<evidence type="ECO:0000313" key="2">
    <source>
        <dbReference type="Proteomes" id="UP000823674"/>
    </source>
</evidence>
<proteinExistence type="predicted"/>
<dbReference type="Proteomes" id="UP000823674">
    <property type="component" value="Chromosome A03"/>
</dbReference>
<accession>A0ABQ7N0K9</accession>
<sequence>MTIDKHVLSISTKFKSLEFSYEAGQVRSGHLIVSAEFVFFELPRKWKPWREYGFHCCDEIMRVMIMIIIRCLDGIRLKSYIFHNLSFLKPSWSRAINWKTLSFLKHRFIIVGPRLRGKSNSLGGIAYLEMMMMMIYVDGWVQEAKCLV</sequence>
<name>A0ABQ7N0K9_BRACM</name>
<evidence type="ECO:0000313" key="1">
    <source>
        <dbReference type="EMBL" id="KAG5403319.1"/>
    </source>
</evidence>
<gene>
    <name evidence="1" type="primary">A03g501100.1_BraROA</name>
    <name evidence="1" type="ORF">IGI04_009438</name>
</gene>
<comment type="caution">
    <text evidence="1">The sequence shown here is derived from an EMBL/GenBank/DDBJ whole genome shotgun (WGS) entry which is preliminary data.</text>
</comment>
<dbReference type="EMBL" id="JADBGQ010000003">
    <property type="protein sequence ID" value="KAG5403319.1"/>
    <property type="molecule type" value="Genomic_DNA"/>
</dbReference>
<protein>
    <submittedName>
        <fullName evidence="1">Uncharacterized protein</fullName>
    </submittedName>
</protein>
<keyword evidence="2" id="KW-1185">Reference proteome</keyword>
<organism evidence="1 2">
    <name type="scientific">Brassica rapa subsp. trilocularis</name>
    <dbReference type="NCBI Taxonomy" id="1813537"/>
    <lineage>
        <taxon>Eukaryota</taxon>
        <taxon>Viridiplantae</taxon>
        <taxon>Streptophyta</taxon>
        <taxon>Embryophyta</taxon>
        <taxon>Tracheophyta</taxon>
        <taxon>Spermatophyta</taxon>
        <taxon>Magnoliopsida</taxon>
        <taxon>eudicotyledons</taxon>
        <taxon>Gunneridae</taxon>
        <taxon>Pentapetalae</taxon>
        <taxon>rosids</taxon>
        <taxon>malvids</taxon>
        <taxon>Brassicales</taxon>
        <taxon>Brassicaceae</taxon>
        <taxon>Brassiceae</taxon>
        <taxon>Brassica</taxon>
    </lineage>
</organism>
<reference evidence="1 2" key="1">
    <citation type="submission" date="2021-03" db="EMBL/GenBank/DDBJ databases">
        <authorList>
            <person name="King G.J."/>
            <person name="Bancroft I."/>
            <person name="Baten A."/>
            <person name="Bloomfield J."/>
            <person name="Borpatragohain P."/>
            <person name="He Z."/>
            <person name="Irish N."/>
            <person name="Irwin J."/>
            <person name="Liu K."/>
            <person name="Mauleon R.P."/>
            <person name="Moore J."/>
            <person name="Morris R."/>
            <person name="Ostergaard L."/>
            <person name="Wang B."/>
            <person name="Wells R."/>
        </authorList>
    </citation>
    <scope>NUCLEOTIDE SEQUENCE [LARGE SCALE GENOMIC DNA]</scope>
    <source>
        <strain evidence="1">R-o-18</strain>
        <tissue evidence="1">Leaf</tissue>
    </source>
</reference>